<proteinExistence type="predicted"/>
<evidence type="ECO:0008006" key="3">
    <source>
        <dbReference type="Google" id="ProtNLM"/>
    </source>
</evidence>
<evidence type="ECO:0000313" key="1">
    <source>
        <dbReference type="EMBL" id="CAD5214045.1"/>
    </source>
</evidence>
<accession>A0A811KDZ9</accession>
<evidence type="ECO:0000313" key="2">
    <source>
        <dbReference type="Proteomes" id="UP000614601"/>
    </source>
</evidence>
<dbReference type="AlphaFoldDB" id="A0A811KDZ9"/>
<keyword evidence="2" id="KW-1185">Reference proteome</keyword>
<name>A0A811KDZ9_9BILA</name>
<comment type="caution">
    <text evidence="1">The sequence shown here is derived from an EMBL/GenBank/DDBJ whole genome shotgun (WGS) entry which is preliminary data.</text>
</comment>
<gene>
    <name evidence="1" type="ORF">BOKJ2_LOCUS5396</name>
</gene>
<reference evidence="1" key="1">
    <citation type="submission" date="2020-09" db="EMBL/GenBank/DDBJ databases">
        <authorList>
            <person name="Kikuchi T."/>
        </authorList>
    </citation>
    <scope>NUCLEOTIDE SEQUENCE</scope>
    <source>
        <strain evidence="1">SH1</strain>
    </source>
</reference>
<dbReference type="OrthoDB" id="10354679at2759"/>
<protein>
    <recommendedName>
        <fullName evidence="3">TTF-type domain-containing protein</fullName>
    </recommendedName>
</protein>
<sequence>MPKRTSEPSTSFSDQKYARLEEFDKQQADSSTSYQPNYRDPNWDIGRYVEILKNGHQPDAYSKLKFFTEPYTPDEDYTEWPTFERKRGARIVRERLGRTYFDPEKAHNYFSYSVKDKGIYCRACAIFASDKEGPAEASKSDKLIKSPFINFRKFNGGQSQGKTKHEKGTFHLECVQRANSFLNSMAERPGVRIPPPFQQSLVTYQVVDFGGVRFVLP</sequence>
<dbReference type="EMBL" id="CAJFCW020000003">
    <property type="protein sequence ID" value="CAG9101973.1"/>
    <property type="molecule type" value="Genomic_DNA"/>
</dbReference>
<organism evidence="1 2">
    <name type="scientific">Bursaphelenchus okinawaensis</name>
    <dbReference type="NCBI Taxonomy" id="465554"/>
    <lineage>
        <taxon>Eukaryota</taxon>
        <taxon>Metazoa</taxon>
        <taxon>Ecdysozoa</taxon>
        <taxon>Nematoda</taxon>
        <taxon>Chromadorea</taxon>
        <taxon>Rhabditida</taxon>
        <taxon>Tylenchina</taxon>
        <taxon>Tylenchomorpha</taxon>
        <taxon>Aphelenchoidea</taxon>
        <taxon>Aphelenchoididae</taxon>
        <taxon>Bursaphelenchus</taxon>
    </lineage>
</organism>
<dbReference type="Proteomes" id="UP000614601">
    <property type="component" value="Unassembled WGS sequence"/>
</dbReference>
<dbReference type="EMBL" id="CAJFDH010000003">
    <property type="protein sequence ID" value="CAD5214045.1"/>
    <property type="molecule type" value="Genomic_DNA"/>
</dbReference>
<dbReference type="Proteomes" id="UP000783686">
    <property type="component" value="Unassembled WGS sequence"/>
</dbReference>